<proteinExistence type="predicted"/>
<dbReference type="AlphaFoldDB" id="A0AAV0F4S6"/>
<keyword evidence="3" id="KW-1185">Reference proteome</keyword>
<evidence type="ECO:0000256" key="1">
    <source>
        <dbReference type="SAM" id="MobiDB-lite"/>
    </source>
</evidence>
<comment type="caution">
    <text evidence="2">The sequence shown here is derived from an EMBL/GenBank/DDBJ whole genome shotgun (WGS) entry which is preliminary data.</text>
</comment>
<dbReference type="EMBL" id="CAMAPF010000962">
    <property type="protein sequence ID" value="CAH9130466.1"/>
    <property type="molecule type" value="Genomic_DNA"/>
</dbReference>
<name>A0AAV0F4S6_9ASTE</name>
<protein>
    <submittedName>
        <fullName evidence="2">Uncharacterized protein</fullName>
    </submittedName>
</protein>
<gene>
    <name evidence="2" type="ORF">CEPIT_LOCUS30648</name>
</gene>
<dbReference type="Proteomes" id="UP001152523">
    <property type="component" value="Unassembled WGS sequence"/>
</dbReference>
<sequence length="222" mass="25452">MEGCNNGRCIFPLSSLQIGDLQCYLSRRNIFLAPESKKIYILVDNRPWLQDLISHPAHLWQLMVTKSRVSPFANTRGKDKRPTRGAQTKPKPNEVNSEEVKRWFSVVDAATLSRKSALLPVKKLKVLSISSNLNRTLYGFIVFEVAWSDVRGINYCNELQTDASFALEAKFMRRWEFDSMTQAARCIRSWFSGTHAERSTMTEYLDPTIGILLFMSAVFAYK</sequence>
<dbReference type="PANTHER" id="PTHR34553:SF4">
    <property type="entry name" value="G1_S-SPECIFIC CYCLIN-E PROTEIN"/>
    <property type="match status" value="1"/>
</dbReference>
<accession>A0AAV0F4S6</accession>
<organism evidence="2 3">
    <name type="scientific">Cuscuta epithymum</name>
    <dbReference type="NCBI Taxonomy" id="186058"/>
    <lineage>
        <taxon>Eukaryota</taxon>
        <taxon>Viridiplantae</taxon>
        <taxon>Streptophyta</taxon>
        <taxon>Embryophyta</taxon>
        <taxon>Tracheophyta</taxon>
        <taxon>Spermatophyta</taxon>
        <taxon>Magnoliopsida</taxon>
        <taxon>eudicotyledons</taxon>
        <taxon>Gunneridae</taxon>
        <taxon>Pentapetalae</taxon>
        <taxon>asterids</taxon>
        <taxon>lamiids</taxon>
        <taxon>Solanales</taxon>
        <taxon>Convolvulaceae</taxon>
        <taxon>Cuscuteae</taxon>
        <taxon>Cuscuta</taxon>
        <taxon>Cuscuta subgen. Cuscuta</taxon>
    </lineage>
</organism>
<evidence type="ECO:0000313" key="2">
    <source>
        <dbReference type="EMBL" id="CAH9130466.1"/>
    </source>
</evidence>
<reference evidence="2" key="1">
    <citation type="submission" date="2022-07" db="EMBL/GenBank/DDBJ databases">
        <authorList>
            <person name="Macas J."/>
            <person name="Novak P."/>
            <person name="Neumann P."/>
        </authorList>
    </citation>
    <scope>NUCLEOTIDE SEQUENCE</scope>
</reference>
<evidence type="ECO:0000313" key="3">
    <source>
        <dbReference type="Proteomes" id="UP001152523"/>
    </source>
</evidence>
<dbReference type="PANTHER" id="PTHR34553">
    <property type="entry name" value="OS05G0597400 PROTEIN"/>
    <property type="match status" value="1"/>
</dbReference>
<feature type="region of interest" description="Disordered" evidence="1">
    <location>
        <begin position="71"/>
        <end position="96"/>
    </location>
</feature>